<dbReference type="Proteomes" id="UP000279833">
    <property type="component" value="Unassembled WGS sequence"/>
</dbReference>
<keyword evidence="4" id="KW-1185">Reference proteome</keyword>
<reference evidence="3 4" key="2">
    <citation type="submission" date="2018-11" db="EMBL/GenBank/DDBJ databases">
        <authorList>
            <consortium name="Pathogen Informatics"/>
        </authorList>
    </citation>
    <scope>NUCLEOTIDE SEQUENCE [LARGE SCALE GENOMIC DNA]</scope>
    <source>
        <strain evidence="3">Dakar</strain>
        <strain evidence="4">Dakar, Senegal</strain>
    </source>
</reference>
<protein>
    <submittedName>
        <fullName evidence="5">CCDC66 domain-containing protein</fullName>
    </submittedName>
</protein>
<name>A0A183JCT9_9TREM</name>
<evidence type="ECO:0000313" key="4">
    <source>
        <dbReference type="Proteomes" id="UP000279833"/>
    </source>
</evidence>
<feature type="region of interest" description="Disordered" evidence="2">
    <location>
        <begin position="1"/>
        <end position="21"/>
    </location>
</feature>
<evidence type="ECO:0000256" key="2">
    <source>
        <dbReference type="SAM" id="MobiDB-lite"/>
    </source>
</evidence>
<gene>
    <name evidence="3" type="ORF">SCUD_LOCUS497</name>
</gene>
<dbReference type="EMBL" id="UZAK01000329">
    <property type="protein sequence ID" value="VDO61882.1"/>
    <property type="molecule type" value="Genomic_DNA"/>
</dbReference>
<evidence type="ECO:0000313" key="3">
    <source>
        <dbReference type="EMBL" id="VDO61882.1"/>
    </source>
</evidence>
<proteinExistence type="predicted"/>
<dbReference type="AlphaFoldDB" id="A0A183JCT9"/>
<accession>A0A183JCT9</accession>
<organism evidence="5">
    <name type="scientific">Schistosoma curassoni</name>
    <dbReference type="NCBI Taxonomy" id="6186"/>
    <lineage>
        <taxon>Eukaryota</taxon>
        <taxon>Metazoa</taxon>
        <taxon>Spiralia</taxon>
        <taxon>Lophotrochozoa</taxon>
        <taxon>Platyhelminthes</taxon>
        <taxon>Trematoda</taxon>
        <taxon>Digenea</taxon>
        <taxon>Strigeidida</taxon>
        <taxon>Schistosomatoidea</taxon>
        <taxon>Schistosomatidae</taxon>
        <taxon>Schistosoma</taxon>
    </lineage>
</organism>
<keyword evidence="1" id="KW-0175">Coiled coil</keyword>
<reference evidence="5" key="1">
    <citation type="submission" date="2016-06" db="UniProtKB">
        <authorList>
            <consortium name="WormBaseParasite"/>
        </authorList>
    </citation>
    <scope>IDENTIFICATION</scope>
</reference>
<evidence type="ECO:0000313" key="5">
    <source>
        <dbReference type="WBParaSite" id="SCUD_0000049601-mRNA-1"/>
    </source>
</evidence>
<evidence type="ECO:0000256" key="1">
    <source>
        <dbReference type="SAM" id="Coils"/>
    </source>
</evidence>
<dbReference type="WBParaSite" id="SCUD_0000049601-mRNA-1">
    <property type="protein sequence ID" value="SCUD_0000049601-mRNA-1"/>
    <property type="gene ID" value="SCUD_0000049601"/>
</dbReference>
<sequence>MKCSNQSHAVPHSTTQPSPDQQWIVNQEKKIIQLVQNINTKIKNAESEKDLILRIIAHLQTQEGLATDSNKYSSHESYPVNGIKSLCAENMGKQNLCEKVEHNDKNALCKLGNLSEGIHSKCIRCNNAPNNSKQSRRNSNSVSPPENCGAVELHNIEKFINVVLIRKLQTLADHCRKSLQTCLYLHQNGSMNPAHQPETPTWTNVSNFFPRGCPCINSSLNDGILMRNSNRDTTATTLYKVKEPVKDEHSCKTLLNNSISMNPIFNSKSQNYQAVERGTNAKPCKKILNANKLTFTSNKYCSGKCYHCKENQLRTPVIREVIDHTAPMRKIEWR</sequence>
<feature type="coiled-coil region" evidence="1">
    <location>
        <begin position="28"/>
        <end position="62"/>
    </location>
</feature>